<dbReference type="InterPro" id="IPR013894">
    <property type="entry name" value="RMI1_OB"/>
</dbReference>
<dbReference type="Pfam" id="PF08585">
    <property type="entry name" value="RMI1_N_C"/>
    <property type="match status" value="2"/>
</dbReference>
<dbReference type="PANTHER" id="PTHR14790:SF15">
    <property type="entry name" value="RECQ-MEDIATED GENOME INSTABILITY PROTEIN 1"/>
    <property type="match status" value="1"/>
</dbReference>
<feature type="compositionally biased region" description="Acidic residues" evidence="3">
    <location>
        <begin position="399"/>
        <end position="427"/>
    </location>
</feature>
<reference evidence="6" key="1">
    <citation type="submission" date="2021-01" db="EMBL/GenBank/DDBJ databases">
        <authorList>
            <person name="Corre E."/>
            <person name="Pelletier E."/>
            <person name="Niang G."/>
            <person name="Scheremetjew M."/>
            <person name="Finn R."/>
            <person name="Kale V."/>
            <person name="Holt S."/>
            <person name="Cochrane G."/>
            <person name="Meng A."/>
            <person name="Brown T."/>
            <person name="Cohen L."/>
        </authorList>
    </citation>
    <scope>NUCLEOTIDE SEQUENCE</scope>
    <source>
        <strain evidence="6">CCAP 955/1</strain>
    </source>
</reference>
<dbReference type="GO" id="GO:0016604">
    <property type="term" value="C:nuclear body"/>
    <property type="evidence" value="ECO:0007669"/>
    <property type="project" value="TreeGrafter"/>
</dbReference>
<feature type="domain" description="RecQ mediated genome instability protein 1 OB-fold" evidence="4">
    <location>
        <begin position="70"/>
        <end position="167"/>
    </location>
</feature>
<accession>A0A7S3MBZ3</accession>
<proteinExistence type="inferred from homology"/>
<feature type="region of interest" description="Disordered" evidence="3">
    <location>
        <begin position="537"/>
        <end position="616"/>
    </location>
</feature>
<dbReference type="AlphaFoldDB" id="A0A7S3MBZ3"/>
<protein>
    <recommendedName>
        <fullName evidence="2">RecQ-mediated genome instability protein 1</fullName>
    </recommendedName>
</protein>
<comment type="similarity">
    <text evidence="1">Belongs to the RMI1 family.</text>
</comment>
<dbReference type="GO" id="GO:0000712">
    <property type="term" value="P:resolution of meiotic recombination intermediates"/>
    <property type="evidence" value="ECO:0007669"/>
    <property type="project" value="TreeGrafter"/>
</dbReference>
<feature type="compositionally biased region" description="Basic and acidic residues" evidence="3">
    <location>
        <begin position="428"/>
        <end position="437"/>
    </location>
</feature>
<dbReference type="InterPro" id="IPR049363">
    <property type="entry name" value="RMI1_N"/>
</dbReference>
<name>A0A7S3MBZ3_9STRA</name>
<dbReference type="GO" id="GO:0000724">
    <property type="term" value="P:double-strand break repair via homologous recombination"/>
    <property type="evidence" value="ECO:0007669"/>
    <property type="project" value="TreeGrafter"/>
</dbReference>
<feature type="compositionally biased region" description="Polar residues" evidence="3">
    <location>
        <begin position="581"/>
        <end position="590"/>
    </location>
</feature>
<dbReference type="GO" id="GO:0031422">
    <property type="term" value="C:RecQ family helicase-topoisomerase III complex"/>
    <property type="evidence" value="ECO:0007669"/>
    <property type="project" value="TreeGrafter"/>
</dbReference>
<feature type="domain" description="RecQ mediated genome instability protein 1 OB-fold" evidence="4">
    <location>
        <begin position="188"/>
        <end position="230"/>
    </location>
</feature>
<organism evidence="6">
    <name type="scientific">Spumella elongata</name>
    <dbReference type="NCBI Taxonomy" id="89044"/>
    <lineage>
        <taxon>Eukaryota</taxon>
        <taxon>Sar</taxon>
        <taxon>Stramenopiles</taxon>
        <taxon>Ochrophyta</taxon>
        <taxon>Chrysophyceae</taxon>
        <taxon>Chromulinales</taxon>
        <taxon>Chromulinaceae</taxon>
        <taxon>Spumella</taxon>
    </lineage>
</organism>
<evidence type="ECO:0000256" key="2">
    <source>
        <dbReference type="ARBA" id="ARBA00018987"/>
    </source>
</evidence>
<evidence type="ECO:0000259" key="5">
    <source>
        <dbReference type="Pfam" id="PF21000"/>
    </source>
</evidence>
<dbReference type="Gene3D" id="2.40.50.770">
    <property type="entry name" value="RecQ-mediated genome instability protein Rmi1, C-terminal domain"/>
    <property type="match status" value="1"/>
</dbReference>
<evidence type="ECO:0000256" key="1">
    <source>
        <dbReference type="ARBA" id="ARBA00006395"/>
    </source>
</evidence>
<dbReference type="EMBL" id="HBIC01044309">
    <property type="protein sequence ID" value="CAE0293840.1"/>
    <property type="molecule type" value="Transcribed_RNA"/>
</dbReference>
<dbReference type="SMART" id="SM01161">
    <property type="entry name" value="DUF1767"/>
    <property type="match status" value="1"/>
</dbReference>
<evidence type="ECO:0000259" key="4">
    <source>
        <dbReference type="Pfam" id="PF08585"/>
    </source>
</evidence>
<feature type="region of interest" description="Disordered" evidence="3">
    <location>
        <begin position="394"/>
        <end position="437"/>
    </location>
</feature>
<feature type="domain" description="RMI1 N-terminal" evidence="5">
    <location>
        <begin position="19"/>
        <end position="60"/>
    </location>
</feature>
<evidence type="ECO:0000313" key="6">
    <source>
        <dbReference type="EMBL" id="CAE0293840.1"/>
    </source>
</evidence>
<dbReference type="Pfam" id="PF21000">
    <property type="entry name" value="RMI1_N_N"/>
    <property type="match status" value="1"/>
</dbReference>
<dbReference type="InterPro" id="IPR042470">
    <property type="entry name" value="RMI1_N_C_sf"/>
</dbReference>
<feature type="compositionally biased region" description="Basic and acidic residues" evidence="3">
    <location>
        <begin position="560"/>
        <end position="574"/>
    </location>
</feature>
<dbReference type="PANTHER" id="PTHR14790">
    <property type="entry name" value="RECQ-MEDIATED GENOME INSTABILITY PROTEIN 1 RMI1"/>
    <property type="match status" value="1"/>
</dbReference>
<gene>
    <name evidence="6" type="ORF">SELO1098_LOCUS22692</name>
</gene>
<feature type="compositionally biased region" description="Pro residues" evidence="3">
    <location>
        <begin position="544"/>
        <end position="558"/>
    </location>
</feature>
<sequence length="801" mass="86852">MSLDLGNVVYEGLCSRGAVVSTEWLSQCLSYLTSLGSISPATKPQTVVDTVLQILLDSDLHITMDEVDLIPENIQELHLVRLFVHQPRVLQIDEVTDVGSAGQRQQLQLSGSALGAGDVVTPAGEEKDEEEVAADRRAAAAGFQGPRHMLKVYLTDGVNKVVALDTQGALAASYQQRCASVGRGGPVPSLHSFYAGAKLSVQNVLVRRGAVMLTKDTIAFLGGSVHRLQALDSSSSNSISNSDLIIGANQGVPTTNRNVQLPVPTAGATFNTAQSVQDRAVSVPSSSSTGEERAQTAALMLPPVNTARAQPAVQTTVAYPSVASHAREVPPSVQQRAVVPATYSVVAYSEKSHTSYDAGQQAPTIPIVPVMQSENLRNALPRALSPVFASSVIEQQPEVGDDEQTLDGNNSEEEEEDWHEAMEEERETNENNKERKSVSVVAKSVAFGAEDRDAPREMDVIVENWENPDAVAVAAATAVAAREEYPSEELFMTENVDIYNSSNSRIHHPPPQDASSMSFDAFYDDVPFTNDAPLLTCDLTLSPSPNPFPSPVPSPPASPKEQEQEHEHEHERARPAAFNSEAENTSSSLRLSRDLAHSHSNHHHPPAREASHVSPPNHFEARTTLHAQAQAPKETQQRTDGVRLSYWDEHMHPAPAGGGRNHGGDVFLVRCIASRVTRLKTVDGGSVGSRVFQVHMELDDGHNCQPCEVSDSLVERFLDMSAADHHALMSQLTSKQEKRQAQIGLMHRFQHFHGLFWACHRPAEPYQVGEGGGEEGPRVVLIDFALDQVSNVCASFLARMQ</sequence>
<evidence type="ECO:0000256" key="3">
    <source>
        <dbReference type="SAM" id="MobiDB-lite"/>
    </source>
</evidence>